<dbReference type="EMBL" id="LSMT01000569">
    <property type="protein sequence ID" value="PFX16166.1"/>
    <property type="molecule type" value="Genomic_DNA"/>
</dbReference>
<dbReference type="InterPro" id="IPR002142">
    <property type="entry name" value="Peptidase_S49"/>
</dbReference>
<dbReference type="AlphaFoldDB" id="A0A2B4RG69"/>
<evidence type="ECO:0000256" key="4">
    <source>
        <dbReference type="ARBA" id="ARBA00022825"/>
    </source>
</evidence>
<comment type="caution">
    <text evidence="6">The sequence shown here is derived from an EMBL/GenBank/DDBJ whole genome shotgun (WGS) entry which is preliminary data.</text>
</comment>
<evidence type="ECO:0000313" key="6">
    <source>
        <dbReference type="EMBL" id="PFX16166.1"/>
    </source>
</evidence>
<dbReference type="Gene3D" id="6.20.330.10">
    <property type="match status" value="1"/>
</dbReference>
<evidence type="ECO:0000313" key="7">
    <source>
        <dbReference type="Proteomes" id="UP000225706"/>
    </source>
</evidence>
<evidence type="ECO:0000256" key="2">
    <source>
        <dbReference type="ARBA" id="ARBA00022670"/>
    </source>
</evidence>
<keyword evidence="4" id="KW-0720">Serine protease</keyword>
<dbReference type="InterPro" id="IPR047272">
    <property type="entry name" value="S49_SppA_C"/>
</dbReference>
<keyword evidence="2" id="KW-0645">Protease</keyword>
<evidence type="ECO:0000259" key="5">
    <source>
        <dbReference type="Pfam" id="PF01343"/>
    </source>
</evidence>
<proteinExistence type="inferred from homology"/>
<dbReference type="STRING" id="50429.A0A2B4RG69"/>
<keyword evidence="7" id="KW-1185">Reference proteome</keyword>
<evidence type="ECO:0000256" key="3">
    <source>
        <dbReference type="ARBA" id="ARBA00022801"/>
    </source>
</evidence>
<gene>
    <name evidence="6" type="primary">nhaA</name>
    <name evidence="6" type="ORF">AWC38_SpisGene19576</name>
</gene>
<sequence length="277" mass="30938">MNNIQNFILRTPKNVVRIVRLEGTIVSQSRQGPGILNLRKVEKHLDKAFDVKKVKPKAVCLQINSRGGSPVQSNLIYHRIRALAKETKIPVLSFAEDMAASGGYILALAGDEIFVEPNTIIGSIGALSQGFGFEETIKKLGMESRIFTSGEHKVRMDPFSPLKQEDVDYVTNMLKQLHNNFIELVKERRPSLDVKHKTVFSGDFFTGKDAVSIGLADNTCSDLRAVCQQRFGKDVKFERCEPPTGLLGELKNFGSQIKVEVSMNDMLEEMALKQNKL</sequence>
<dbReference type="GO" id="GO:0006508">
    <property type="term" value="P:proteolysis"/>
    <property type="evidence" value="ECO:0007669"/>
    <property type="project" value="UniProtKB-KW"/>
</dbReference>
<keyword evidence="3" id="KW-0378">Hydrolase</keyword>
<dbReference type="Pfam" id="PF01343">
    <property type="entry name" value="Peptidase_S49"/>
    <property type="match status" value="1"/>
</dbReference>
<dbReference type="PANTHER" id="PTHR42987:SF8">
    <property type="entry name" value="PROTEINASE"/>
    <property type="match status" value="1"/>
</dbReference>
<evidence type="ECO:0000256" key="1">
    <source>
        <dbReference type="ARBA" id="ARBA00008683"/>
    </source>
</evidence>
<reference evidence="7" key="1">
    <citation type="journal article" date="2017" name="bioRxiv">
        <title>Comparative analysis of the genomes of Stylophora pistillata and Acropora digitifera provides evidence for extensive differences between species of corals.</title>
        <authorList>
            <person name="Voolstra C.R."/>
            <person name="Li Y."/>
            <person name="Liew Y.J."/>
            <person name="Baumgarten S."/>
            <person name="Zoccola D."/>
            <person name="Flot J.-F."/>
            <person name="Tambutte S."/>
            <person name="Allemand D."/>
            <person name="Aranda M."/>
        </authorList>
    </citation>
    <scope>NUCLEOTIDE SEQUENCE [LARGE SCALE GENOMIC DNA]</scope>
</reference>
<dbReference type="GO" id="GO:0008236">
    <property type="term" value="F:serine-type peptidase activity"/>
    <property type="evidence" value="ECO:0007669"/>
    <property type="project" value="UniProtKB-KW"/>
</dbReference>
<name>A0A2B4RG69_STYPI</name>
<accession>A0A2B4RG69</accession>
<protein>
    <submittedName>
        <fullName evidence="6">Na(+)/H(+) antiporter NhaA</fullName>
    </submittedName>
</protein>
<organism evidence="6 7">
    <name type="scientific">Stylophora pistillata</name>
    <name type="common">Smooth cauliflower coral</name>
    <dbReference type="NCBI Taxonomy" id="50429"/>
    <lineage>
        <taxon>Eukaryota</taxon>
        <taxon>Metazoa</taxon>
        <taxon>Cnidaria</taxon>
        <taxon>Anthozoa</taxon>
        <taxon>Hexacorallia</taxon>
        <taxon>Scleractinia</taxon>
        <taxon>Astrocoeniina</taxon>
        <taxon>Pocilloporidae</taxon>
        <taxon>Stylophora</taxon>
    </lineage>
</organism>
<dbReference type="InterPro" id="IPR029045">
    <property type="entry name" value="ClpP/crotonase-like_dom_sf"/>
</dbReference>
<feature type="domain" description="Peptidase S49" evidence="5">
    <location>
        <begin position="85"/>
        <end position="221"/>
    </location>
</feature>
<dbReference type="Gene3D" id="3.90.226.10">
    <property type="entry name" value="2-enoyl-CoA Hydratase, Chain A, domain 1"/>
    <property type="match status" value="1"/>
</dbReference>
<dbReference type="Proteomes" id="UP000225706">
    <property type="component" value="Unassembled WGS sequence"/>
</dbReference>
<dbReference type="SUPFAM" id="SSF52096">
    <property type="entry name" value="ClpP/crotonase"/>
    <property type="match status" value="1"/>
</dbReference>
<dbReference type="OrthoDB" id="284461at2759"/>
<comment type="similarity">
    <text evidence="1">Belongs to the peptidase S49 family.</text>
</comment>
<dbReference type="CDD" id="cd07023">
    <property type="entry name" value="S49_Sppa_N_C"/>
    <property type="match status" value="1"/>
</dbReference>
<dbReference type="PANTHER" id="PTHR42987">
    <property type="entry name" value="PEPTIDASE S49"/>
    <property type="match status" value="1"/>
</dbReference>